<evidence type="ECO:0000256" key="1">
    <source>
        <dbReference type="SAM" id="MobiDB-lite"/>
    </source>
</evidence>
<proteinExistence type="predicted"/>
<evidence type="ECO:0000313" key="2">
    <source>
        <dbReference type="Ensembl" id="ENSMPUP00000010191.1"/>
    </source>
</evidence>
<dbReference type="Ensembl" id="ENSMPUT00000010353.1">
    <property type="protein sequence ID" value="ENSMPUP00000010191.1"/>
    <property type="gene ID" value="ENSMPUG00000010266.1"/>
</dbReference>
<feature type="region of interest" description="Disordered" evidence="1">
    <location>
        <begin position="49"/>
        <end position="70"/>
    </location>
</feature>
<dbReference type="EMBL" id="AEYP01098158">
    <property type="status" value="NOT_ANNOTATED_CDS"/>
    <property type="molecule type" value="Genomic_DNA"/>
</dbReference>
<name>M3YFT4_MUSPF</name>
<dbReference type="EMBL" id="AEYP01098160">
    <property type="status" value="NOT_ANNOTATED_CDS"/>
    <property type="molecule type" value="Genomic_DNA"/>
</dbReference>
<accession>M3YFT4</accession>
<protein>
    <submittedName>
        <fullName evidence="2">Uncharacterized protein</fullName>
    </submittedName>
</protein>
<sequence length="87" mass="9094">MMSPRETEEGPRKKGPPRVFRWGAIQGEDAPGLQLPGCSAQARARPLEAAPGGAGRIPGTFRGASVSAGSRGVCGLRRRRGWNEPGG</sequence>
<reference evidence="2" key="1">
    <citation type="submission" date="2024-06" db="UniProtKB">
        <authorList>
            <consortium name="Ensembl"/>
        </authorList>
    </citation>
    <scope>IDENTIFICATION</scope>
</reference>
<organism evidence="2">
    <name type="scientific">Mustela putorius furo</name>
    <name type="common">European domestic ferret</name>
    <name type="synonym">Mustela furo</name>
    <dbReference type="NCBI Taxonomy" id="9669"/>
    <lineage>
        <taxon>Eukaryota</taxon>
        <taxon>Metazoa</taxon>
        <taxon>Chordata</taxon>
        <taxon>Craniata</taxon>
        <taxon>Vertebrata</taxon>
        <taxon>Euteleostomi</taxon>
        <taxon>Mammalia</taxon>
        <taxon>Eutheria</taxon>
        <taxon>Laurasiatheria</taxon>
        <taxon>Carnivora</taxon>
        <taxon>Caniformia</taxon>
        <taxon>Musteloidea</taxon>
        <taxon>Mustelidae</taxon>
        <taxon>Mustelinae</taxon>
        <taxon>Mustela</taxon>
    </lineage>
</organism>
<dbReference type="InParanoid" id="M3YFT4"/>
<dbReference type="HOGENOM" id="CLU_2482765_0_0_1"/>
<dbReference type="EMBL" id="AEYP01098159">
    <property type="status" value="NOT_ANNOTATED_CDS"/>
    <property type="molecule type" value="Genomic_DNA"/>
</dbReference>
<dbReference type="AlphaFoldDB" id="M3YFT4"/>